<organism evidence="7 8">
    <name type="scientific">Luteimonas terrae</name>
    <dbReference type="NCBI Taxonomy" id="1530191"/>
    <lineage>
        <taxon>Bacteria</taxon>
        <taxon>Pseudomonadati</taxon>
        <taxon>Pseudomonadota</taxon>
        <taxon>Gammaproteobacteria</taxon>
        <taxon>Lysobacterales</taxon>
        <taxon>Lysobacteraceae</taxon>
        <taxon>Luteimonas</taxon>
    </lineage>
</organism>
<reference evidence="7 8" key="1">
    <citation type="submission" date="2019-03" db="EMBL/GenBank/DDBJ databases">
        <title>Luteimonas zhaokaii sp.nov., isolated from the rectal contents of Plateau pika in Yushu, Qinghai Province, China.</title>
        <authorList>
            <person name="Zhang G."/>
        </authorList>
    </citation>
    <scope>NUCLEOTIDE SEQUENCE [LARGE SCALE GENOMIC DNA]</scope>
    <source>
        <strain evidence="7 8">THG-MD21</strain>
    </source>
</reference>
<dbReference type="RefSeq" id="WP_133392563.1">
    <property type="nucleotide sequence ID" value="NZ_SMTG01000002.1"/>
</dbReference>
<dbReference type="GO" id="GO:0016616">
    <property type="term" value="F:oxidoreductase activity, acting on the CH-OH group of donors, NAD or NADP as acceptor"/>
    <property type="evidence" value="ECO:0007669"/>
    <property type="project" value="InterPro"/>
</dbReference>
<evidence type="ECO:0000313" key="7">
    <source>
        <dbReference type="EMBL" id="TDK33053.1"/>
    </source>
</evidence>
<dbReference type="EMBL" id="SMTG01000002">
    <property type="protein sequence ID" value="TDK33053.1"/>
    <property type="molecule type" value="Genomic_DNA"/>
</dbReference>
<evidence type="ECO:0000259" key="5">
    <source>
        <dbReference type="Pfam" id="PF00389"/>
    </source>
</evidence>
<accession>A0A4R5UCX1</accession>
<keyword evidence="3" id="KW-0520">NAD</keyword>
<evidence type="ECO:0000256" key="3">
    <source>
        <dbReference type="ARBA" id="ARBA00023027"/>
    </source>
</evidence>
<dbReference type="Pfam" id="PF00389">
    <property type="entry name" value="2-Hacid_dh"/>
    <property type="match status" value="1"/>
</dbReference>
<feature type="domain" description="D-isomer specific 2-hydroxyacid dehydrogenase catalytic" evidence="5">
    <location>
        <begin position="23"/>
        <end position="315"/>
    </location>
</feature>
<dbReference type="Gene3D" id="3.40.50.720">
    <property type="entry name" value="NAD(P)-binding Rossmann-like Domain"/>
    <property type="match status" value="2"/>
</dbReference>
<comment type="similarity">
    <text evidence="1 4">Belongs to the D-isomer specific 2-hydroxyacid dehydrogenase family.</text>
</comment>
<evidence type="ECO:0000256" key="4">
    <source>
        <dbReference type="RuleBase" id="RU003719"/>
    </source>
</evidence>
<name>A0A4R5UCX1_9GAMM</name>
<dbReference type="Proteomes" id="UP000295543">
    <property type="component" value="Unassembled WGS sequence"/>
</dbReference>
<dbReference type="InterPro" id="IPR050857">
    <property type="entry name" value="D-2-hydroxyacid_DH"/>
</dbReference>
<dbReference type="PANTHER" id="PTHR42789">
    <property type="entry name" value="D-ISOMER SPECIFIC 2-HYDROXYACID DEHYDROGENASE FAMILY PROTEIN (AFU_ORTHOLOGUE AFUA_6G10090)"/>
    <property type="match status" value="1"/>
</dbReference>
<dbReference type="InterPro" id="IPR006139">
    <property type="entry name" value="D-isomer_2_OHA_DH_cat_dom"/>
</dbReference>
<evidence type="ECO:0000313" key="8">
    <source>
        <dbReference type="Proteomes" id="UP000295543"/>
    </source>
</evidence>
<dbReference type="Pfam" id="PF02826">
    <property type="entry name" value="2-Hacid_dh_C"/>
    <property type="match status" value="1"/>
</dbReference>
<dbReference type="SUPFAM" id="SSF51735">
    <property type="entry name" value="NAD(P)-binding Rossmann-fold domains"/>
    <property type="match status" value="1"/>
</dbReference>
<gene>
    <name evidence="7" type="ORF">E2F49_03110</name>
</gene>
<proteinExistence type="inferred from homology"/>
<evidence type="ECO:0000256" key="1">
    <source>
        <dbReference type="ARBA" id="ARBA00005854"/>
    </source>
</evidence>
<keyword evidence="8" id="KW-1185">Reference proteome</keyword>
<feature type="domain" description="D-isomer specific 2-hydroxyacid dehydrogenase NAD-binding" evidence="6">
    <location>
        <begin position="110"/>
        <end position="291"/>
    </location>
</feature>
<keyword evidence="2 4" id="KW-0560">Oxidoreductase</keyword>
<dbReference type="InterPro" id="IPR036291">
    <property type="entry name" value="NAD(P)-bd_dom_sf"/>
</dbReference>
<dbReference type="InterPro" id="IPR006140">
    <property type="entry name" value="D-isomer_DH_NAD-bd"/>
</dbReference>
<protein>
    <submittedName>
        <fullName evidence="7">D-2-hydroxyacid dehydrogenase family protein</fullName>
    </submittedName>
</protein>
<dbReference type="CDD" id="cd12169">
    <property type="entry name" value="PGDH_like_1"/>
    <property type="match status" value="1"/>
</dbReference>
<evidence type="ECO:0000259" key="6">
    <source>
        <dbReference type="Pfam" id="PF02826"/>
    </source>
</evidence>
<dbReference type="GO" id="GO:0051287">
    <property type="term" value="F:NAD binding"/>
    <property type="evidence" value="ECO:0007669"/>
    <property type="project" value="InterPro"/>
</dbReference>
<dbReference type="SUPFAM" id="SSF52283">
    <property type="entry name" value="Formate/glycerate dehydrogenase catalytic domain-like"/>
    <property type="match status" value="1"/>
</dbReference>
<dbReference type="AlphaFoldDB" id="A0A4R5UCX1"/>
<evidence type="ECO:0000256" key="2">
    <source>
        <dbReference type="ARBA" id="ARBA00023002"/>
    </source>
</evidence>
<dbReference type="PANTHER" id="PTHR42789:SF1">
    <property type="entry name" value="D-ISOMER SPECIFIC 2-HYDROXYACID DEHYDROGENASE FAMILY PROTEIN (AFU_ORTHOLOGUE AFUA_6G10090)"/>
    <property type="match status" value="1"/>
</dbReference>
<dbReference type="OrthoDB" id="9805416at2"/>
<sequence length="318" mass="34354">MRIAILDDYQNLVRGLDCFALLDGHDVTVFDRPMTGDALADALADFDALVLIRERTRLDEALLARLPALDVISQTGKAGAHLDVAAAKARGIAVLEGEGDPVAPAELTWALMMAAYRRIPQYVSRLQSGVWQSDAVQGGPESIGRALHGDVLGIWGYGRIGRRVAGYGKAFGMQVLVWGSEAGRQRAAVDGCLVADSQAAFFEQADVISLHLRLHEATQGIVGVDDLARMKPTALLVNTSRAGLIETGAIEQALELGRPGQFALDVFEHEPLPVDSPLLHHPRVLATPHLGYVERQSYELYFGSAFRNLLAWAATARS</sequence>
<comment type="caution">
    <text evidence="7">The sequence shown here is derived from an EMBL/GenBank/DDBJ whole genome shotgun (WGS) entry which is preliminary data.</text>
</comment>